<dbReference type="OrthoDB" id="20295at2759"/>
<dbReference type="InterPro" id="IPR039925">
    <property type="entry name" value="RNF37_RING-Ubox"/>
</dbReference>
<evidence type="ECO:0000256" key="4">
    <source>
        <dbReference type="SAM" id="MobiDB-lite"/>
    </source>
</evidence>
<protein>
    <submittedName>
        <fullName evidence="6">RING finger protein 37</fullName>
    </submittedName>
</protein>
<keyword evidence="3" id="KW-0862">Zinc</keyword>
<organism evidence="6 7">
    <name type="scientific">Holothuria leucospilota</name>
    <name type="common">Black long sea cucumber</name>
    <name type="synonym">Mertensiothuria leucospilota</name>
    <dbReference type="NCBI Taxonomy" id="206669"/>
    <lineage>
        <taxon>Eukaryota</taxon>
        <taxon>Metazoa</taxon>
        <taxon>Echinodermata</taxon>
        <taxon>Eleutherozoa</taxon>
        <taxon>Echinozoa</taxon>
        <taxon>Holothuroidea</taxon>
        <taxon>Aspidochirotacea</taxon>
        <taxon>Aspidochirotida</taxon>
        <taxon>Holothuriidae</taxon>
        <taxon>Holothuria</taxon>
    </lineage>
</organism>
<dbReference type="Pfam" id="PF04564">
    <property type="entry name" value="U-box"/>
    <property type="match status" value="1"/>
</dbReference>
<dbReference type="Pfam" id="PF19318">
    <property type="entry name" value="DUF5918"/>
    <property type="match status" value="1"/>
</dbReference>
<dbReference type="GO" id="GO:0008270">
    <property type="term" value="F:zinc ion binding"/>
    <property type="evidence" value="ECO:0007669"/>
    <property type="project" value="UniProtKB-KW"/>
</dbReference>
<dbReference type="AlphaFoldDB" id="A0A9Q1BI13"/>
<gene>
    <name evidence="6" type="ORF">HOLleu_33384</name>
</gene>
<dbReference type="Gene3D" id="3.30.40.10">
    <property type="entry name" value="Zinc/RING finger domain, C3HC4 (zinc finger)"/>
    <property type="match status" value="1"/>
</dbReference>
<dbReference type="InterPro" id="IPR039847">
    <property type="entry name" value="Ubox5"/>
</dbReference>
<dbReference type="InterPro" id="IPR017907">
    <property type="entry name" value="Znf_RING_CS"/>
</dbReference>
<sequence length="542" mass="60841">MSINLCNTVFGVKVTSSSISREGWEPEKLLESNYSSRSGFMAERFMKPPVDVTFSFPFKIEIKEVFIDPVVGSQISNGFEIYTACCMDSTKDDADLFFQTIGKSAWHCPNLSIYHFVNHRYRKRFKELEDTHKDSWICNSSSESSFPLRHQFSHFLREVSHLRVKITKTSGGSIPSIRRINIQGQLSHTCKKSEIEDFLNKVAALGKNNETRSIIQQISKRPTTSATKMERKEAFDHMQESLPEEFVDPLTCNLMTMPVVLPSGHTIDQSTLDKHVTAEEKWGRPPSDPFTGVIFTEASKPLPNLLLKSRVDHFILMSGRKFEHLPRSTAKVSSQEQSSEGVKKNSDMVSEITTKSSRLIKQQVYKEDGGKVGTLSTEQLSLGKGSTASSDSPSTEVKTYSLKRKRNNPAKLSFQPDVKKTVPLQGAFSQNHEETVKDSLTDALNVTLAGLPSFRGQSYEGSAAVDKLPERACCHQNHHEVDDGSQEHLYQFPCKHVYCKPCLLKLVSHNGLSSGSSRGDHYTCASCHSNFYSADIIRIHKK</sequence>
<dbReference type="GO" id="GO:0005634">
    <property type="term" value="C:nucleus"/>
    <property type="evidence" value="ECO:0007669"/>
    <property type="project" value="TreeGrafter"/>
</dbReference>
<dbReference type="InterPro" id="IPR013083">
    <property type="entry name" value="Znf_RING/FYVE/PHD"/>
</dbReference>
<accession>A0A9Q1BI13</accession>
<feature type="domain" description="U-box" evidence="5">
    <location>
        <begin position="241"/>
        <end position="321"/>
    </location>
</feature>
<dbReference type="SMART" id="SM00504">
    <property type="entry name" value="Ubox"/>
    <property type="match status" value="1"/>
</dbReference>
<comment type="caution">
    <text evidence="6">The sequence shown here is derived from an EMBL/GenBank/DDBJ whole genome shotgun (WGS) entry which is preliminary data.</text>
</comment>
<feature type="region of interest" description="Disordered" evidence="4">
    <location>
        <begin position="376"/>
        <end position="408"/>
    </location>
</feature>
<keyword evidence="7" id="KW-1185">Reference proteome</keyword>
<evidence type="ECO:0000313" key="6">
    <source>
        <dbReference type="EMBL" id="KAJ8025742.1"/>
    </source>
</evidence>
<dbReference type="GO" id="GO:0034450">
    <property type="term" value="F:ubiquitin-ubiquitin ligase activity"/>
    <property type="evidence" value="ECO:0007669"/>
    <property type="project" value="TreeGrafter"/>
</dbReference>
<feature type="compositionally biased region" description="Polar residues" evidence="4">
    <location>
        <begin position="330"/>
        <end position="340"/>
    </location>
</feature>
<dbReference type="Proteomes" id="UP001152320">
    <property type="component" value="Chromosome 17"/>
</dbReference>
<dbReference type="PROSITE" id="PS51698">
    <property type="entry name" value="U_BOX"/>
    <property type="match status" value="1"/>
</dbReference>
<dbReference type="PANTHER" id="PTHR13492">
    <property type="entry name" value="RING FINGER PROTEIN 37"/>
    <property type="match status" value="1"/>
</dbReference>
<name>A0A9Q1BI13_HOLLE</name>
<dbReference type="GO" id="GO:0000209">
    <property type="term" value="P:protein polyubiquitination"/>
    <property type="evidence" value="ECO:0007669"/>
    <property type="project" value="TreeGrafter"/>
</dbReference>
<feature type="region of interest" description="Disordered" evidence="4">
    <location>
        <begin position="325"/>
        <end position="350"/>
    </location>
</feature>
<dbReference type="CDD" id="cd16660">
    <property type="entry name" value="RING-Ubox_RNF37"/>
    <property type="match status" value="1"/>
</dbReference>
<keyword evidence="2" id="KW-0863">Zinc-finger</keyword>
<dbReference type="EMBL" id="JAIZAY010000017">
    <property type="protein sequence ID" value="KAJ8025742.1"/>
    <property type="molecule type" value="Genomic_DNA"/>
</dbReference>
<dbReference type="SUPFAM" id="SSF57850">
    <property type="entry name" value="RING/U-box"/>
    <property type="match status" value="2"/>
</dbReference>
<evidence type="ECO:0000256" key="2">
    <source>
        <dbReference type="ARBA" id="ARBA00022771"/>
    </source>
</evidence>
<evidence type="ECO:0000256" key="3">
    <source>
        <dbReference type="ARBA" id="ARBA00022833"/>
    </source>
</evidence>
<evidence type="ECO:0000256" key="1">
    <source>
        <dbReference type="ARBA" id="ARBA00022723"/>
    </source>
</evidence>
<dbReference type="PANTHER" id="PTHR13492:SF2">
    <property type="entry name" value="RING FINGER PROTEIN 37"/>
    <property type="match status" value="1"/>
</dbReference>
<evidence type="ECO:0000259" key="5">
    <source>
        <dbReference type="PROSITE" id="PS51698"/>
    </source>
</evidence>
<evidence type="ECO:0000313" key="7">
    <source>
        <dbReference type="Proteomes" id="UP001152320"/>
    </source>
</evidence>
<dbReference type="PROSITE" id="PS00518">
    <property type="entry name" value="ZF_RING_1"/>
    <property type="match status" value="1"/>
</dbReference>
<dbReference type="GO" id="GO:0031625">
    <property type="term" value="F:ubiquitin protein ligase binding"/>
    <property type="evidence" value="ECO:0007669"/>
    <property type="project" value="TreeGrafter"/>
</dbReference>
<dbReference type="InterPro" id="IPR003613">
    <property type="entry name" value="Ubox_domain"/>
</dbReference>
<reference evidence="6" key="1">
    <citation type="submission" date="2021-10" db="EMBL/GenBank/DDBJ databases">
        <title>Tropical sea cucumber genome reveals ecological adaptation and Cuvierian tubules defense mechanism.</title>
        <authorList>
            <person name="Chen T."/>
        </authorList>
    </citation>
    <scope>NUCLEOTIDE SEQUENCE</scope>
    <source>
        <strain evidence="6">Nanhai2018</strain>
        <tissue evidence="6">Muscle</tissue>
    </source>
</reference>
<keyword evidence="1" id="KW-0479">Metal-binding</keyword>
<dbReference type="InterPro" id="IPR045696">
    <property type="entry name" value="Ubox5_N"/>
</dbReference>
<proteinExistence type="predicted"/>
<feature type="compositionally biased region" description="Polar residues" evidence="4">
    <location>
        <begin position="376"/>
        <end position="398"/>
    </location>
</feature>